<dbReference type="GeneID" id="40266354"/>
<sequence length="108" mass="12070">MFESYSLFLSALYVVQGLLGLFEQRLYTDTQRARAPLLSRVHLLSSIAITVVGVASAFWVRLSGLPTIWYPTILSCGLFVQIVVQGRMYRAMGVSHSPVIDRVSARLH</sequence>
<dbReference type="EMBL" id="CP040330">
    <property type="protein sequence ID" value="QCS43363.1"/>
    <property type="molecule type" value="Genomic_DNA"/>
</dbReference>
<keyword evidence="1" id="KW-1133">Transmembrane helix</keyword>
<name>A0A4P8WM85_9EURY</name>
<dbReference type="Proteomes" id="UP000302218">
    <property type="component" value="Chromosome"/>
</dbReference>
<protein>
    <submittedName>
        <fullName evidence="2">Uncharacterized protein</fullName>
    </submittedName>
</protein>
<dbReference type="RefSeq" id="WP_138245825.1">
    <property type="nucleotide sequence ID" value="NZ_CP040330.1"/>
</dbReference>
<evidence type="ECO:0000313" key="2">
    <source>
        <dbReference type="EMBL" id="QCS43363.1"/>
    </source>
</evidence>
<organism evidence="2 3">
    <name type="scientific">Natrinema versiforme</name>
    <dbReference type="NCBI Taxonomy" id="88724"/>
    <lineage>
        <taxon>Archaea</taxon>
        <taxon>Methanobacteriati</taxon>
        <taxon>Methanobacteriota</taxon>
        <taxon>Stenosarchaea group</taxon>
        <taxon>Halobacteria</taxon>
        <taxon>Halobacteriales</taxon>
        <taxon>Natrialbaceae</taxon>
        <taxon>Natrinema</taxon>
    </lineage>
</organism>
<feature type="transmembrane region" description="Helical" evidence="1">
    <location>
        <begin position="68"/>
        <end position="84"/>
    </location>
</feature>
<dbReference type="OrthoDB" id="176968at2157"/>
<keyword evidence="1" id="KW-0472">Membrane</keyword>
<evidence type="ECO:0000256" key="1">
    <source>
        <dbReference type="SAM" id="Phobius"/>
    </source>
</evidence>
<dbReference type="KEGG" id="nvr:FEJ81_13735"/>
<gene>
    <name evidence="2" type="ORF">FEJ81_13735</name>
</gene>
<feature type="transmembrane region" description="Helical" evidence="1">
    <location>
        <begin position="6"/>
        <end position="22"/>
    </location>
</feature>
<proteinExistence type="predicted"/>
<keyword evidence="1" id="KW-0812">Transmembrane</keyword>
<reference evidence="3" key="1">
    <citation type="submission" date="2019-05" db="EMBL/GenBank/DDBJ databases">
        <title>Genome sequence and methylation pattern of the halophilic Archaeon Natrinema versiforme BOL5-4.</title>
        <authorList>
            <person name="DasSarma P."/>
            <person name="Anton B.P."/>
            <person name="DasSarma S.L."/>
            <person name="Martinez F.L."/>
            <person name="Guzman D."/>
            <person name="Roberts R.J."/>
            <person name="DasSarma S."/>
        </authorList>
    </citation>
    <scope>NUCLEOTIDE SEQUENCE [LARGE SCALE GENOMIC DNA]</scope>
    <source>
        <strain evidence="3">BOL5-4</strain>
    </source>
</reference>
<feature type="transmembrane region" description="Helical" evidence="1">
    <location>
        <begin position="43"/>
        <end position="62"/>
    </location>
</feature>
<accession>A0A4P8WM85</accession>
<evidence type="ECO:0000313" key="3">
    <source>
        <dbReference type="Proteomes" id="UP000302218"/>
    </source>
</evidence>
<dbReference type="AlphaFoldDB" id="A0A4P8WM85"/>